<dbReference type="PANTHER" id="PTHR10196">
    <property type="entry name" value="SUGAR KINASE"/>
    <property type="match status" value="1"/>
</dbReference>
<keyword evidence="5" id="KW-0067">ATP-binding</keyword>
<evidence type="ECO:0000256" key="5">
    <source>
        <dbReference type="ARBA" id="ARBA00022840"/>
    </source>
</evidence>
<reference evidence="8" key="1">
    <citation type="submission" date="2020-05" db="EMBL/GenBank/DDBJ databases">
        <authorList>
            <person name="Chiriac C."/>
            <person name="Salcher M."/>
            <person name="Ghai R."/>
            <person name="Kavagutti S V."/>
        </authorList>
    </citation>
    <scope>NUCLEOTIDE SEQUENCE</scope>
</reference>
<sequence length="477" mass="50913">MNKESLVLAVDQGTSATKALLFNSSGEIIGRGESAISLQFPGPQRVEQDPYAIEASVLTATKDAIGTHSREHIVAVGISNQRESIVAWDRKSNKAQSQVISWQDSASSAICDEIRDRGFAEEVQRISGLPLDPMFSAPKISQLLKTLNPKDVCIGTIDSWLTRTPLASTIEIGNASRTQLVDLKTGDWSPRLLEIFNIPREVLPEIKASNHHTSIDGLPVFSIMGDSHSAFFGQGISSVGIAKATYGTGSSVMALIPESGVKNPGLCTTIAWSIDDQISYALEGNIRSAGATLVWLSDLLGLEVNEIAALAEKAASGGVVFVPAFNGLGAPWWDANATGIIAGLSRASDKSTLAKAAIDSIAFQVSDVISAMSEVGPRITQLEVDGGASNNDYLMQLQSNLLQIPVNRKSSSDFSSIGVAQMAGHEAGLWDANRLGDAADRMFTPQKISKEQEENTRQWHKGLALARNHNAHEGALQ</sequence>
<dbReference type="Pfam" id="PF02782">
    <property type="entry name" value="FGGY_C"/>
    <property type="match status" value="1"/>
</dbReference>
<feature type="domain" description="Carbohydrate kinase FGGY C-terminal" evidence="7">
    <location>
        <begin position="243"/>
        <end position="425"/>
    </location>
</feature>
<keyword evidence="4" id="KW-0418">Kinase</keyword>
<dbReference type="InterPro" id="IPR018484">
    <property type="entry name" value="FGGY_N"/>
</dbReference>
<dbReference type="CDD" id="cd07769">
    <property type="entry name" value="ASKHA_NBD_FGGY_GK"/>
    <property type="match status" value="1"/>
</dbReference>
<dbReference type="PANTHER" id="PTHR10196:SF69">
    <property type="entry name" value="GLYCEROL KINASE"/>
    <property type="match status" value="1"/>
</dbReference>
<evidence type="ECO:0000256" key="1">
    <source>
        <dbReference type="ARBA" id="ARBA00009156"/>
    </source>
</evidence>
<dbReference type="GO" id="GO:0004370">
    <property type="term" value="F:glycerol kinase activity"/>
    <property type="evidence" value="ECO:0007669"/>
    <property type="project" value="TreeGrafter"/>
</dbReference>
<dbReference type="AlphaFoldDB" id="A0A6J7HJ60"/>
<dbReference type="GO" id="GO:0006071">
    <property type="term" value="P:glycerol metabolic process"/>
    <property type="evidence" value="ECO:0007669"/>
    <property type="project" value="TreeGrafter"/>
</dbReference>
<proteinExistence type="inferred from homology"/>
<accession>A0A6J7HJ60</accession>
<dbReference type="InterPro" id="IPR000577">
    <property type="entry name" value="Carb_kinase_FGGY"/>
</dbReference>
<dbReference type="InterPro" id="IPR018485">
    <property type="entry name" value="FGGY_C"/>
</dbReference>
<name>A0A6J7HJ60_9ZZZZ</name>
<evidence type="ECO:0000256" key="2">
    <source>
        <dbReference type="ARBA" id="ARBA00022679"/>
    </source>
</evidence>
<dbReference type="Gene3D" id="3.30.420.40">
    <property type="match status" value="2"/>
</dbReference>
<protein>
    <submittedName>
        <fullName evidence="8">Unannotated protein</fullName>
    </submittedName>
</protein>
<evidence type="ECO:0000259" key="7">
    <source>
        <dbReference type="Pfam" id="PF02782"/>
    </source>
</evidence>
<keyword evidence="3" id="KW-0547">Nucleotide-binding</keyword>
<gene>
    <name evidence="8" type="ORF">UFOPK3614_00863</name>
</gene>
<dbReference type="GO" id="GO:0005524">
    <property type="term" value="F:ATP binding"/>
    <property type="evidence" value="ECO:0007669"/>
    <property type="project" value="UniProtKB-KW"/>
</dbReference>
<dbReference type="GO" id="GO:0005829">
    <property type="term" value="C:cytosol"/>
    <property type="evidence" value="ECO:0007669"/>
    <property type="project" value="TreeGrafter"/>
</dbReference>
<dbReference type="PIRSF" id="PIRSF000538">
    <property type="entry name" value="GlpK"/>
    <property type="match status" value="1"/>
</dbReference>
<dbReference type="SUPFAM" id="SSF53067">
    <property type="entry name" value="Actin-like ATPase domain"/>
    <property type="match status" value="2"/>
</dbReference>
<organism evidence="8">
    <name type="scientific">freshwater metagenome</name>
    <dbReference type="NCBI Taxonomy" id="449393"/>
    <lineage>
        <taxon>unclassified sequences</taxon>
        <taxon>metagenomes</taxon>
        <taxon>ecological metagenomes</taxon>
    </lineage>
</organism>
<evidence type="ECO:0000259" key="6">
    <source>
        <dbReference type="Pfam" id="PF00370"/>
    </source>
</evidence>
<dbReference type="EMBL" id="CAFBMS010000048">
    <property type="protein sequence ID" value="CAB4921051.1"/>
    <property type="molecule type" value="Genomic_DNA"/>
</dbReference>
<comment type="similarity">
    <text evidence="1">Belongs to the FGGY kinase family.</text>
</comment>
<evidence type="ECO:0000256" key="3">
    <source>
        <dbReference type="ARBA" id="ARBA00022741"/>
    </source>
</evidence>
<keyword evidence="2" id="KW-0808">Transferase</keyword>
<dbReference type="Pfam" id="PF00370">
    <property type="entry name" value="FGGY_N"/>
    <property type="match status" value="1"/>
</dbReference>
<evidence type="ECO:0000256" key="4">
    <source>
        <dbReference type="ARBA" id="ARBA00022777"/>
    </source>
</evidence>
<evidence type="ECO:0000313" key="8">
    <source>
        <dbReference type="EMBL" id="CAB4921051.1"/>
    </source>
</evidence>
<feature type="domain" description="Carbohydrate kinase FGGY N-terminal" evidence="6">
    <location>
        <begin position="7"/>
        <end position="213"/>
    </location>
</feature>
<dbReference type="InterPro" id="IPR043129">
    <property type="entry name" value="ATPase_NBD"/>
</dbReference>